<dbReference type="SUPFAM" id="SSF55073">
    <property type="entry name" value="Nucleotide cyclase"/>
    <property type="match status" value="1"/>
</dbReference>
<evidence type="ECO:0000256" key="3">
    <source>
        <dbReference type="SAM" id="Phobius"/>
    </source>
</evidence>
<dbReference type="SMART" id="SM00267">
    <property type="entry name" value="GGDEF"/>
    <property type="match status" value="1"/>
</dbReference>
<dbReference type="Gene3D" id="3.30.70.270">
    <property type="match status" value="1"/>
</dbReference>
<dbReference type="InterPro" id="IPR000160">
    <property type="entry name" value="GGDEF_dom"/>
</dbReference>
<keyword evidence="3" id="KW-0472">Membrane</keyword>
<evidence type="ECO:0000313" key="5">
    <source>
        <dbReference type="EMBL" id="MCK7613475.1"/>
    </source>
</evidence>
<protein>
    <recommendedName>
        <fullName evidence="1">diguanylate cyclase</fullName>
        <ecNumber evidence="1">2.7.7.65</ecNumber>
    </recommendedName>
</protein>
<feature type="transmembrane region" description="Helical" evidence="3">
    <location>
        <begin position="6"/>
        <end position="28"/>
    </location>
</feature>
<dbReference type="Pfam" id="PF00990">
    <property type="entry name" value="GGDEF"/>
    <property type="match status" value="1"/>
</dbReference>
<keyword evidence="3" id="KW-1133">Transmembrane helix</keyword>
<dbReference type="InterPro" id="IPR043128">
    <property type="entry name" value="Rev_trsase/Diguanyl_cyclase"/>
</dbReference>
<feature type="domain" description="GGDEF" evidence="4">
    <location>
        <begin position="248"/>
        <end position="381"/>
    </location>
</feature>
<keyword evidence="3" id="KW-0812">Transmembrane</keyword>
<feature type="transmembrane region" description="Helical" evidence="3">
    <location>
        <begin position="145"/>
        <end position="168"/>
    </location>
</feature>
<dbReference type="PANTHER" id="PTHR45138">
    <property type="entry name" value="REGULATORY COMPONENTS OF SENSORY TRANSDUCTION SYSTEM"/>
    <property type="match status" value="1"/>
</dbReference>
<feature type="transmembrane region" description="Helical" evidence="3">
    <location>
        <begin position="61"/>
        <end position="80"/>
    </location>
</feature>
<feature type="transmembrane region" description="Helical" evidence="3">
    <location>
        <begin position="118"/>
        <end position="138"/>
    </location>
</feature>
<dbReference type="NCBIfam" id="TIGR00254">
    <property type="entry name" value="GGDEF"/>
    <property type="match status" value="1"/>
</dbReference>
<evidence type="ECO:0000256" key="1">
    <source>
        <dbReference type="ARBA" id="ARBA00012528"/>
    </source>
</evidence>
<dbReference type="EMBL" id="JALNMJ010000010">
    <property type="protein sequence ID" value="MCK7613475.1"/>
    <property type="molecule type" value="Genomic_DNA"/>
</dbReference>
<evidence type="ECO:0000256" key="2">
    <source>
        <dbReference type="ARBA" id="ARBA00034247"/>
    </source>
</evidence>
<dbReference type="CDD" id="cd01949">
    <property type="entry name" value="GGDEF"/>
    <property type="match status" value="1"/>
</dbReference>
<dbReference type="PROSITE" id="PS50887">
    <property type="entry name" value="GGDEF"/>
    <property type="match status" value="1"/>
</dbReference>
<keyword evidence="6" id="KW-1185">Reference proteome</keyword>
<gene>
    <name evidence="5" type="ORF">M0H32_14970</name>
</gene>
<comment type="catalytic activity">
    <reaction evidence="2">
        <text>2 GTP = 3',3'-c-di-GMP + 2 diphosphate</text>
        <dbReference type="Rhea" id="RHEA:24898"/>
        <dbReference type="ChEBI" id="CHEBI:33019"/>
        <dbReference type="ChEBI" id="CHEBI:37565"/>
        <dbReference type="ChEBI" id="CHEBI:58805"/>
        <dbReference type="EC" id="2.7.7.65"/>
    </reaction>
</comment>
<evidence type="ECO:0000313" key="6">
    <source>
        <dbReference type="Proteomes" id="UP001431221"/>
    </source>
</evidence>
<dbReference type="EC" id="2.7.7.65" evidence="1"/>
<feature type="transmembrane region" description="Helical" evidence="3">
    <location>
        <begin position="92"/>
        <end position="112"/>
    </location>
</feature>
<dbReference type="InterPro" id="IPR050469">
    <property type="entry name" value="Diguanylate_Cyclase"/>
</dbReference>
<dbReference type="PANTHER" id="PTHR45138:SF9">
    <property type="entry name" value="DIGUANYLATE CYCLASE DGCM-RELATED"/>
    <property type="match status" value="1"/>
</dbReference>
<comment type="caution">
    <text evidence="5">The sequence shown here is derived from an EMBL/GenBank/DDBJ whole genome shotgun (WGS) entry which is preliminary data.</text>
</comment>
<name>A0ABT0GVJ9_9HYPH</name>
<organism evidence="5 6">
    <name type="scientific">Roseibium sediminicola</name>
    <dbReference type="NCBI Taxonomy" id="2933272"/>
    <lineage>
        <taxon>Bacteria</taxon>
        <taxon>Pseudomonadati</taxon>
        <taxon>Pseudomonadota</taxon>
        <taxon>Alphaproteobacteria</taxon>
        <taxon>Hyphomicrobiales</taxon>
        <taxon>Stappiaceae</taxon>
        <taxon>Roseibium</taxon>
    </lineage>
</organism>
<dbReference type="InterPro" id="IPR029787">
    <property type="entry name" value="Nucleotide_cyclase"/>
</dbReference>
<dbReference type="RefSeq" id="WP_248155400.1">
    <property type="nucleotide sequence ID" value="NZ_JALNMJ010000010.1"/>
</dbReference>
<evidence type="ECO:0000259" key="4">
    <source>
        <dbReference type="PROSITE" id="PS50887"/>
    </source>
</evidence>
<dbReference type="Proteomes" id="UP001431221">
    <property type="component" value="Unassembled WGS sequence"/>
</dbReference>
<accession>A0ABT0GVJ9</accession>
<reference evidence="5" key="1">
    <citation type="submission" date="2022-04" db="EMBL/GenBank/DDBJ databases">
        <title>Roseibium sp. CAU 1639 isolated from mud.</title>
        <authorList>
            <person name="Kim W."/>
        </authorList>
    </citation>
    <scope>NUCLEOTIDE SEQUENCE</scope>
    <source>
        <strain evidence="5">CAU 1639</strain>
    </source>
</reference>
<proteinExistence type="predicted"/>
<sequence length="404" mass="44135">MIDPSTLFSANVLLLSIFSITFLAISFQVSPRAHWLSWAGANALLAAALVCFALDDYLPPLAVYLLPNALLLLGFGFHWHAARQIADLPSRLGNVFAPASAYLLVAACAFLLPNYALAYTASNVIFTLIAVAIISTYATKSFRGLLSPIGLILAFFFLGVEGVLRTVHGLVTGGPQGPGMIADMILDIHLMCALVFVTLTGAFSLALSFELVARRNEEAARRDPLTGAFNRREFQERLEDLLDGREREDFGLVHFDLDHFKQVNDRYGHVAGDEALVRVSSEVKAHLRQNDCFARLGGEEFAVLLPSISRDNAYKVADRLRERISGLRFEFAPDDFRLTASAGIYHGDGNALASTDILQTVDKGLYKSKKAGRNRVSFADSASEERELVNGVAGKLRNRPQSAA</sequence>
<feature type="transmembrane region" description="Helical" evidence="3">
    <location>
        <begin position="188"/>
        <end position="212"/>
    </location>
</feature>